<dbReference type="Pfam" id="PF13896">
    <property type="entry name" value="Glyco_transf_49"/>
    <property type="match status" value="2"/>
</dbReference>
<keyword evidence="9" id="KW-1185">Reference proteome</keyword>
<evidence type="ECO:0000313" key="9">
    <source>
        <dbReference type="Proteomes" id="UP000308199"/>
    </source>
</evidence>
<proteinExistence type="predicted"/>
<dbReference type="OrthoDB" id="411524at2759"/>
<feature type="transmembrane region" description="Helical" evidence="7">
    <location>
        <begin position="21"/>
        <end position="41"/>
    </location>
</feature>
<name>A0A4S4L858_9AGAM</name>
<dbReference type="AlphaFoldDB" id="A0A4S4L858"/>
<comment type="caution">
    <text evidence="8">The sequence shown here is derived from an EMBL/GenBank/DDBJ whole genome shotgun (WGS) entry which is preliminary data.</text>
</comment>
<dbReference type="InterPro" id="IPR051292">
    <property type="entry name" value="Xyl/GlcA_transferase"/>
</dbReference>
<dbReference type="GO" id="GO:0015020">
    <property type="term" value="F:glucuronosyltransferase activity"/>
    <property type="evidence" value="ECO:0007669"/>
    <property type="project" value="TreeGrafter"/>
</dbReference>
<evidence type="ECO:0000256" key="7">
    <source>
        <dbReference type="SAM" id="Phobius"/>
    </source>
</evidence>
<evidence type="ECO:0000256" key="5">
    <source>
        <dbReference type="ARBA" id="ARBA00023136"/>
    </source>
</evidence>
<evidence type="ECO:0000256" key="1">
    <source>
        <dbReference type="ARBA" id="ARBA00004606"/>
    </source>
</evidence>
<dbReference type="EMBL" id="SGPK01000233">
    <property type="protein sequence ID" value="THH05840.1"/>
    <property type="molecule type" value="Genomic_DNA"/>
</dbReference>
<accession>A0A4S4L858</accession>
<dbReference type="PANTHER" id="PTHR12270">
    <property type="entry name" value="GLYCOSYLTRANSFERASE-RELATED"/>
    <property type="match status" value="1"/>
</dbReference>
<comment type="subcellular location">
    <subcellularLocation>
        <location evidence="1">Membrane</location>
        <topology evidence="1">Single-pass type II membrane protein</topology>
    </subcellularLocation>
</comment>
<evidence type="ECO:0000313" key="8">
    <source>
        <dbReference type="EMBL" id="THH05840.1"/>
    </source>
</evidence>
<evidence type="ECO:0000256" key="6">
    <source>
        <dbReference type="ARBA" id="ARBA00023180"/>
    </source>
</evidence>
<keyword evidence="4 7" id="KW-1133">Transmembrane helix</keyword>
<dbReference type="Proteomes" id="UP000308199">
    <property type="component" value="Unassembled WGS sequence"/>
</dbReference>
<keyword evidence="3" id="KW-0735">Signal-anchor</keyword>
<sequence>MKRALHSSALLRVVRVGRVVVALYVGLAILYTSHILFQPLLRSALAKTRLPGDYKDSLVDQTSTLFDTLLSSFPFGWIQHQRPRNTGSYISMPVAKHNEDIIYWDTSTSARAFGGAFAKQDDITMPASLFLAKAFSASHEHLAHADTNNLDVIPYYYRAAARPAPDDVTITTLVTRDRFTVLRQLVERYRGPVSVTVHVSRAELERKDGTDTEMNFLDALHSLYASSPLMARLVDVHLVLTPARADRQFNAWRNAARLFARTHFVLMLDVDFVPCTDLRARVRSLLAARGPLGTRLRSGTAALVIPAFEYTDPADEAGTNVSAFPRTKQELVALYNASRVTMFHAGWPPGHNSTDYTRALFEAAPGEVYRIPRAHYQPAYEPYVIFRRDAPASGTSVPWCDERFVGYGGNKAACLYEMYMSGVSFYVLSDDFLVHRAHPYDERARRRERRANRRIYADFREEVCLRYLTAFRNAATLAEERALNAIEECKKIKGVARVAAMVRPILVCIGVSPC</sequence>
<keyword evidence="2 7" id="KW-0812">Transmembrane</keyword>
<evidence type="ECO:0000256" key="3">
    <source>
        <dbReference type="ARBA" id="ARBA00022968"/>
    </source>
</evidence>
<dbReference type="GO" id="GO:0016020">
    <property type="term" value="C:membrane"/>
    <property type="evidence" value="ECO:0007669"/>
    <property type="project" value="UniProtKB-SubCell"/>
</dbReference>
<organism evidence="8 9">
    <name type="scientific">Phellinidium pouzarii</name>
    <dbReference type="NCBI Taxonomy" id="167371"/>
    <lineage>
        <taxon>Eukaryota</taxon>
        <taxon>Fungi</taxon>
        <taxon>Dikarya</taxon>
        <taxon>Basidiomycota</taxon>
        <taxon>Agaricomycotina</taxon>
        <taxon>Agaricomycetes</taxon>
        <taxon>Hymenochaetales</taxon>
        <taxon>Hymenochaetaceae</taxon>
        <taxon>Phellinidium</taxon>
    </lineage>
</organism>
<protein>
    <recommendedName>
        <fullName evidence="10">Glycosyltransferase family 49 protein</fullName>
    </recommendedName>
</protein>
<dbReference type="PANTHER" id="PTHR12270:SF25">
    <property type="entry name" value="GLYCOSYLTRANSFERASE-LIKE PROTEIN LARGE"/>
    <property type="match status" value="1"/>
</dbReference>
<evidence type="ECO:0008006" key="10">
    <source>
        <dbReference type="Google" id="ProtNLM"/>
    </source>
</evidence>
<dbReference type="GO" id="GO:0035269">
    <property type="term" value="P:protein O-linked glycosylation via mannose"/>
    <property type="evidence" value="ECO:0007669"/>
    <property type="project" value="TreeGrafter"/>
</dbReference>
<evidence type="ECO:0000256" key="4">
    <source>
        <dbReference type="ARBA" id="ARBA00022989"/>
    </source>
</evidence>
<gene>
    <name evidence="8" type="ORF">EW145_g4497</name>
</gene>
<dbReference type="GO" id="GO:0042285">
    <property type="term" value="F:xylosyltransferase activity"/>
    <property type="evidence" value="ECO:0007669"/>
    <property type="project" value="TreeGrafter"/>
</dbReference>
<keyword evidence="5 7" id="KW-0472">Membrane</keyword>
<reference evidence="8 9" key="1">
    <citation type="submission" date="2019-02" db="EMBL/GenBank/DDBJ databases">
        <title>Genome sequencing of the rare red list fungi Phellinidium pouzarii.</title>
        <authorList>
            <person name="Buettner E."/>
            <person name="Kellner H."/>
        </authorList>
    </citation>
    <scope>NUCLEOTIDE SEQUENCE [LARGE SCALE GENOMIC DNA]</scope>
    <source>
        <strain evidence="8 9">DSM 108285</strain>
    </source>
</reference>
<keyword evidence="6" id="KW-0325">Glycoprotein</keyword>
<evidence type="ECO:0000256" key="2">
    <source>
        <dbReference type="ARBA" id="ARBA00022692"/>
    </source>
</evidence>